<keyword evidence="3" id="KW-1185">Reference proteome</keyword>
<evidence type="ECO:0000313" key="3">
    <source>
        <dbReference type="Proteomes" id="UP001302321"/>
    </source>
</evidence>
<dbReference type="Proteomes" id="UP001302321">
    <property type="component" value="Unassembled WGS sequence"/>
</dbReference>
<sequence length="489" mass="53851">MGNKQSKQDPIQEASTAMPPPPTPGHPSRTNSIPKLDTDFLLQPPDENSIRRPWLQLNNLIDSHVQTFYNNITNIEIIATREKIEEVLLVSGIVEGTKDVDNLTELLYVPEHRKLGLRICIARAVLASIDFQNGRHETTSLDRQVVQLMSRFKTLRPDRSPEEEAALAHWRMITAFFLAPESKHSRADSAGEIPCVNILINFLGLFKRHSDIAQPEEAEQGMHLNTDQDWEGSIRTIAVQAISIGEKIFCHPSTWTFRWCPHRKEAPREASQIVLFPALVEDVLSNSSNSGKRRHNTIQAADVSPGFVFSPNGTVIPAPEQQPDPLPAPASPSRSQGSTASRPASITSGGGNGGSGGSRPSSNQISLVRSGRRSYYAPEVAPPFPESHYVSVYGDGTNSTAAISGADLNIVVLERRPSAPRTGSGGTLVAPVVYDARRPIIQVVSQSPDSHSRRSRRPHSASRMYPGEDAEDLERPRRRDSANRYRNTT</sequence>
<reference evidence="2" key="1">
    <citation type="journal article" date="2023" name="Mol. Phylogenet. Evol.">
        <title>Genome-scale phylogeny and comparative genomics of the fungal order Sordariales.</title>
        <authorList>
            <person name="Hensen N."/>
            <person name="Bonometti L."/>
            <person name="Westerberg I."/>
            <person name="Brannstrom I.O."/>
            <person name="Guillou S."/>
            <person name="Cros-Aarteil S."/>
            <person name="Calhoun S."/>
            <person name="Haridas S."/>
            <person name="Kuo A."/>
            <person name="Mondo S."/>
            <person name="Pangilinan J."/>
            <person name="Riley R."/>
            <person name="LaButti K."/>
            <person name="Andreopoulos B."/>
            <person name="Lipzen A."/>
            <person name="Chen C."/>
            <person name="Yan M."/>
            <person name="Daum C."/>
            <person name="Ng V."/>
            <person name="Clum A."/>
            <person name="Steindorff A."/>
            <person name="Ohm R.A."/>
            <person name="Martin F."/>
            <person name="Silar P."/>
            <person name="Natvig D.O."/>
            <person name="Lalanne C."/>
            <person name="Gautier V."/>
            <person name="Ament-Velasquez S.L."/>
            <person name="Kruys A."/>
            <person name="Hutchinson M.I."/>
            <person name="Powell A.J."/>
            <person name="Barry K."/>
            <person name="Miller A.N."/>
            <person name="Grigoriev I.V."/>
            <person name="Debuchy R."/>
            <person name="Gladieux P."/>
            <person name="Hiltunen Thoren M."/>
            <person name="Johannesson H."/>
        </authorList>
    </citation>
    <scope>NUCLEOTIDE SEQUENCE</scope>
    <source>
        <strain evidence="2">CBS 892.96</strain>
    </source>
</reference>
<comment type="caution">
    <text evidence="2">The sequence shown here is derived from an EMBL/GenBank/DDBJ whole genome shotgun (WGS) entry which is preliminary data.</text>
</comment>
<feature type="compositionally biased region" description="Pro residues" evidence="1">
    <location>
        <begin position="320"/>
        <end position="330"/>
    </location>
</feature>
<feature type="compositionally biased region" description="Basic and acidic residues" evidence="1">
    <location>
        <begin position="473"/>
        <end position="483"/>
    </location>
</feature>
<feature type="compositionally biased region" description="Polar residues" evidence="1">
    <location>
        <begin position="332"/>
        <end position="347"/>
    </location>
</feature>
<reference evidence="2" key="2">
    <citation type="submission" date="2023-05" db="EMBL/GenBank/DDBJ databases">
        <authorList>
            <consortium name="Lawrence Berkeley National Laboratory"/>
            <person name="Steindorff A."/>
            <person name="Hensen N."/>
            <person name="Bonometti L."/>
            <person name="Westerberg I."/>
            <person name="Brannstrom I.O."/>
            <person name="Guillou S."/>
            <person name="Cros-Aarteil S."/>
            <person name="Calhoun S."/>
            <person name="Haridas S."/>
            <person name="Kuo A."/>
            <person name="Mondo S."/>
            <person name="Pangilinan J."/>
            <person name="Riley R."/>
            <person name="Labutti K."/>
            <person name="Andreopoulos B."/>
            <person name="Lipzen A."/>
            <person name="Chen C."/>
            <person name="Yanf M."/>
            <person name="Daum C."/>
            <person name="Ng V."/>
            <person name="Clum A."/>
            <person name="Ohm R."/>
            <person name="Martin F."/>
            <person name="Silar P."/>
            <person name="Natvig D."/>
            <person name="Lalanne C."/>
            <person name="Gautier V."/>
            <person name="Ament-Velasquez S.L."/>
            <person name="Kruys A."/>
            <person name="Hutchinson M.I."/>
            <person name="Powell A.J."/>
            <person name="Barry K."/>
            <person name="Miller A.N."/>
            <person name="Grigoriev I.V."/>
            <person name="Debuchy R."/>
            <person name="Gladieux P."/>
            <person name="Thoren M.H."/>
            <person name="Johannesson H."/>
        </authorList>
    </citation>
    <scope>NUCLEOTIDE SEQUENCE</scope>
    <source>
        <strain evidence="2">CBS 892.96</strain>
    </source>
</reference>
<feature type="compositionally biased region" description="Polar residues" evidence="1">
    <location>
        <begin position="1"/>
        <end position="15"/>
    </location>
</feature>
<feature type="region of interest" description="Disordered" evidence="1">
    <location>
        <begin position="445"/>
        <end position="489"/>
    </location>
</feature>
<protein>
    <submittedName>
        <fullName evidence="2">Uncharacterized protein</fullName>
    </submittedName>
</protein>
<feature type="compositionally biased region" description="Gly residues" evidence="1">
    <location>
        <begin position="348"/>
        <end position="357"/>
    </location>
</feature>
<evidence type="ECO:0000256" key="1">
    <source>
        <dbReference type="SAM" id="MobiDB-lite"/>
    </source>
</evidence>
<proteinExistence type="predicted"/>
<organism evidence="2 3">
    <name type="scientific">Triangularia setosa</name>
    <dbReference type="NCBI Taxonomy" id="2587417"/>
    <lineage>
        <taxon>Eukaryota</taxon>
        <taxon>Fungi</taxon>
        <taxon>Dikarya</taxon>
        <taxon>Ascomycota</taxon>
        <taxon>Pezizomycotina</taxon>
        <taxon>Sordariomycetes</taxon>
        <taxon>Sordariomycetidae</taxon>
        <taxon>Sordariales</taxon>
        <taxon>Podosporaceae</taxon>
        <taxon>Triangularia</taxon>
    </lineage>
</organism>
<gene>
    <name evidence="2" type="ORF">QBC36DRAFT_340047</name>
</gene>
<name>A0AAN7A121_9PEZI</name>
<dbReference type="AlphaFoldDB" id="A0AAN7A121"/>
<feature type="region of interest" description="Disordered" evidence="1">
    <location>
        <begin position="302"/>
        <end position="370"/>
    </location>
</feature>
<dbReference type="EMBL" id="MU866571">
    <property type="protein sequence ID" value="KAK4171396.1"/>
    <property type="molecule type" value="Genomic_DNA"/>
</dbReference>
<evidence type="ECO:0000313" key="2">
    <source>
        <dbReference type="EMBL" id="KAK4171396.1"/>
    </source>
</evidence>
<feature type="region of interest" description="Disordered" evidence="1">
    <location>
        <begin position="1"/>
        <end position="42"/>
    </location>
</feature>
<accession>A0AAN7A121</accession>